<accession>A0A834HAZ2</accession>
<organism evidence="1 2">
    <name type="scientific">Rhododendron simsii</name>
    <name type="common">Sims's rhododendron</name>
    <dbReference type="NCBI Taxonomy" id="118357"/>
    <lineage>
        <taxon>Eukaryota</taxon>
        <taxon>Viridiplantae</taxon>
        <taxon>Streptophyta</taxon>
        <taxon>Embryophyta</taxon>
        <taxon>Tracheophyta</taxon>
        <taxon>Spermatophyta</taxon>
        <taxon>Magnoliopsida</taxon>
        <taxon>eudicotyledons</taxon>
        <taxon>Gunneridae</taxon>
        <taxon>Pentapetalae</taxon>
        <taxon>asterids</taxon>
        <taxon>Ericales</taxon>
        <taxon>Ericaceae</taxon>
        <taxon>Ericoideae</taxon>
        <taxon>Rhodoreae</taxon>
        <taxon>Rhododendron</taxon>
    </lineage>
</organism>
<gene>
    <name evidence="1" type="ORF">RHSIM_Rhsim02G0074900</name>
</gene>
<proteinExistence type="predicted"/>
<dbReference type="AlphaFoldDB" id="A0A834HAZ2"/>
<evidence type="ECO:0000313" key="1">
    <source>
        <dbReference type="EMBL" id="KAF7150514.1"/>
    </source>
</evidence>
<dbReference type="OrthoDB" id="10340170at2759"/>
<name>A0A834HAZ2_RHOSS</name>
<protein>
    <submittedName>
        <fullName evidence="1">Uncharacterized protein</fullName>
    </submittedName>
</protein>
<keyword evidence="2" id="KW-1185">Reference proteome</keyword>
<dbReference type="EMBL" id="WJXA01000002">
    <property type="protein sequence ID" value="KAF7150514.1"/>
    <property type="molecule type" value="Genomic_DNA"/>
</dbReference>
<comment type="caution">
    <text evidence="1">The sequence shown here is derived from an EMBL/GenBank/DDBJ whole genome shotgun (WGS) entry which is preliminary data.</text>
</comment>
<dbReference type="Proteomes" id="UP000626092">
    <property type="component" value="Unassembled WGS sequence"/>
</dbReference>
<reference evidence="1" key="1">
    <citation type="submission" date="2019-11" db="EMBL/GenBank/DDBJ databases">
        <authorList>
            <person name="Liu Y."/>
            <person name="Hou J."/>
            <person name="Li T.-Q."/>
            <person name="Guan C.-H."/>
            <person name="Wu X."/>
            <person name="Wu H.-Z."/>
            <person name="Ling F."/>
            <person name="Zhang R."/>
            <person name="Shi X.-G."/>
            <person name="Ren J.-P."/>
            <person name="Chen E.-F."/>
            <person name="Sun J.-M."/>
        </authorList>
    </citation>
    <scope>NUCLEOTIDE SEQUENCE</scope>
    <source>
        <strain evidence="1">Adult_tree_wgs_1</strain>
        <tissue evidence="1">Leaves</tissue>
    </source>
</reference>
<sequence length="95" mass="10753">MCHKLRKLEDNNDVKLGTVRNVFNVDRSEFLAGDELRYLMYTWLPFGYVPDDSVKDSIVDELPGESGDEGIARAMTEMDVWDWVPATKASIGALQ</sequence>
<evidence type="ECO:0000313" key="2">
    <source>
        <dbReference type="Proteomes" id="UP000626092"/>
    </source>
</evidence>